<feature type="transmembrane region" description="Helical" evidence="1">
    <location>
        <begin position="12"/>
        <end position="33"/>
    </location>
</feature>
<keyword evidence="1" id="KW-1133">Transmembrane helix</keyword>
<keyword evidence="1" id="KW-0812">Transmembrane</keyword>
<dbReference type="Proteomes" id="UP000294321">
    <property type="component" value="Chromosome"/>
</dbReference>
<dbReference type="Pfam" id="PF17255">
    <property type="entry name" value="EbsA"/>
    <property type="match status" value="1"/>
</dbReference>
<dbReference type="RefSeq" id="WP_133442102.1">
    <property type="nucleotide sequence ID" value="NZ_CP034726.1"/>
</dbReference>
<proteinExistence type="predicted"/>
<evidence type="ECO:0000313" key="3">
    <source>
        <dbReference type="Proteomes" id="UP000294321"/>
    </source>
</evidence>
<gene>
    <name evidence="2" type="ORF">ELX58_05230</name>
</gene>
<organism evidence="2 3">
    <name type="scientific">Acetilactobacillus jinshanensis</name>
    <dbReference type="NCBI Taxonomy" id="1720083"/>
    <lineage>
        <taxon>Bacteria</taxon>
        <taxon>Bacillati</taxon>
        <taxon>Bacillota</taxon>
        <taxon>Bacilli</taxon>
        <taxon>Lactobacillales</taxon>
        <taxon>Lactobacillaceae</taxon>
        <taxon>Acetilactobacillus</taxon>
    </lineage>
</organism>
<dbReference type="AlphaFoldDB" id="A0A4P6ZLS3"/>
<evidence type="ECO:0000313" key="2">
    <source>
        <dbReference type="EMBL" id="QBP18543.1"/>
    </source>
</evidence>
<evidence type="ECO:0008006" key="4">
    <source>
        <dbReference type="Google" id="ProtNLM"/>
    </source>
</evidence>
<sequence length="129" mass="15572">MKQHHFYYQPSPIFSTIDWCWTFVVLLTGIIFWLEVTHVQWITITFFIAFFIIAGLEFLNRRLIIAGSTIIIKNMFGRQWRRFNIDHNSDRVSFSKYTMTIEKNGKKYQYSLFPRDLKKINQIIKAVNR</sequence>
<dbReference type="InterPro" id="IPR020215">
    <property type="entry name" value="EbsA-like"/>
</dbReference>
<keyword evidence="1" id="KW-0472">Membrane</keyword>
<dbReference type="EMBL" id="CP034726">
    <property type="protein sequence ID" value="QBP18543.1"/>
    <property type="molecule type" value="Genomic_DNA"/>
</dbReference>
<accession>A0A4P6ZLS3</accession>
<protein>
    <recommendedName>
        <fullName evidence="4">Pore-forming protein</fullName>
    </recommendedName>
</protein>
<keyword evidence="3" id="KW-1185">Reference proteome</keyword>
<dbReference type="OrthoDB" id="2249688at2"/>
<reference evidence="3" key="1">
    <citation type="submission" date="2018-12" db="EMBL/GenBank/DDBJ databases">
        <title>A new species of lactobacillus.</title>
        <authorList>
            <person name="Jian Y."/>
            <person name="Xin L."/>
            <person name="Hong Z.J."/>
            <person name="Ming L.Z."/>
            <person name="Hong X.Z."/>
        </authorList>
    </citation>
    <scope>NUCLEOTIDE SEQUENCE [LARGE SCALE GENOMIC DNA]</scope>
    <source>
        <strain evidence="3">HSLZ-75</strain>
    </source>
</reference>
<dbReference type="KEGG" id="lji:ELX58_05230"/>
<name>A0A4P6ZLS3_9LACO</name>
<evidence type="ECO:0000256" key="1">
    <source>
        <dbReference type="SAM" id="Phobius"/>
    </source>
</evidence>
<feature type="transmembrane region" description="Helical" evidence="1">
    <location>
        <begin position="39"/>
        <end position="59"/>
    </location>
</feature>